<keyword evidence="4" id="KW-0808">Transferase</keyword>
<organism evidence="10">
    <name type="scientific">marine metagenome</name>
    <dbReference type="NCBI Taxonomy" id="408172"/>
    <lineage>
        <taxon>unclassified sequences</taxon>
        <taxon>metagenomes</taxon>
        <taxon>ecological metagenomes</taxon>
    </lineage>
</organism>
<name>A0A382GA34_9ZZZZ</name>
<dbReference type="PANTHER" id="PTHR33908">
    <property type="entry name" value="MANNOSYLTRANSFERASE YKCB-RELATED"/>
    <property type="match status" value="1"/>
</dbReference>
<feature type="transmembrane region" description="Helical" evidence="8">
    <location>
        <begin position="130"/>
        <end position="149"/>
    </location>
</feature>
<dbReference type="Pfam" id="PF13231">
    <property type="entry name" value="PMT_2"/>
    <property type="match status" value="1"/>
</dbReference>
<evidence type="ECO:0000256" key="3">
    <source>
        <dbReference type="ARBA" id="ARBA00022676"/>
    </source>
</evidence>
<keyword evidence="7 8" id="KW-0472">Membrane</keyword>
<evidence type="ECO:0000256" key="4">
    <source>
        <dbReference type="ARBA" id="ARBA00022679"/>
    </source>
</evidence>
<dbReference type="EMBL" id="UINC01054128">
    <property type="protein sequence ID" value="SVB71464.1"/>
    <property type="molecule type" value="Genomic_DNA"/>
</dbReference>
<evidence type="ECO:0000256" key="1">
    <source>
        <dbReference type="ARBA" id="ARBA00004651"/>
    </source>
</evidence>
<feature type="transmembrane region" description="Helical" evidence="8">
    <location>
        <begin position="337"/>
        <end position="360"/>
    </location>
</feature>
<feature type="domain" description="Glycosyltransferase RgtA/B/C/D-like" evidence="9">
    <location>
        <begin position="81"/>
        <end position="214"/>
    </location>
</feature>
<feature type="transmembrane region" description="Helical" evidence="8">
    <location>
        <begin position="6"/>
        <end position="24"/>
    </location>
</feature>
<dbReference type="InterPro" id="IPR050297">
    <property type="entry name" value="LipidA_mod_glycosyltrf_83"/>
</dbReference>
<evidence type="ECO:0000256" key="7">
    <source>
        <dbReference type="ARBA" id="ARBA00023136"/>
    </source>
</evidence>
<keyword evidence="3" id="KW-0328">Glycosyltransferase</keyword>
<feature type="transmembrane region" description="Helical" evidence="8">
    <location>
        <begin position="60"/>
        <end position="77"/>
    </location>
</feature>
<keyword evidence="2" id="KW-1003">Cell membrane</keyword>
<feature type="transmembrane region" description="Helical" evidence="8">
    <location>
        <begin position="372"/>
        <end position="393"/>
    </location>
</feature>
<feature type="transmembrane region" description="Helical" evidence="8">
    <location>
        <begin position="312"/>
        <end position="331"/>
    </location>
</feature>
<dbReference type="PANTHER" id="PTHR33908:SF11">
    <property type="entry name" value="MEMBRANE PROTEIN"/>
    <property type="match status" value="1"/>
</dbReference>
<evidence type="ECO:0000256" key="8">
    <source>
        <dbReference type="SAM" id="Phobius"/>
    </source>
</evidence>
<feature type="transmembrane region" description="Helical" evidence="8">
    <location>
        <begin position="155"/>
        <end position="187"/>
    </location>
</feature>
<evidence type="ECO:0000256" key="6">
    <source>
        <dbReference type="ARBA" id="ARBA00022989"/>
    </source>
</evidence>
<dbReference type="AlphaFoldDB" id="A0A382GA34"/>
<reference evidence="10" key="1">
    <citation type="submission" date="2018-05" db="EMBL/GenBank/DDBJ databases">
        <authorList>
            <person name="Lanie J.A."/>
            <person name="Ng W.-L."/>
            <person name="Kazmierczak K.M."/>
            <person name="Andrzejewski T.M."/>
            <person name="Davidsen T.M."/>
            <person name="Wayne K.J."/>
            <person name="Tettelin H."/>
            <person name="Glass J.I."/>
            <person name="Rusch D."/>
            <person name="Podicherti R."/>
            <person name="Tsui H.-C.T."/>
            <person name="Winkler M.E."/>
        </authorList>
    </citation>
    <scope>NUCLEOTIDE SEQUENCE</scope>
</reference>
<proteinExistence type="predicted"/>
<keyword evidence="6 8" id="KW-1133">Transmembrane helix</keyword>
<keyword evidence="5 8" id="KW-0812">Transmembrane</keyword>
<feature type="transmembrane region" description="Helical" evidence="8">
    <location>
        <begin position="194"/>
        <end position="214"/>
    </location>
</feature>
<sequence length="450" mass="51576">MNNKQIIFYLILISLISLGFKLSVVDFSIPVNSDNLGYALNAIAHTDGDFSQSSHRGMGWSLFTSIFFGFINSENFLDYSNTIRILSMVVGISSIPVMYLIGRKFFDQRYSLVVASLFAFEPHLNYNSTLGLSEPILILAIIGAFYFILNQNTRFIIISLIMAGIVYWIRINGFWVFVVISIIYFLTQKKSRKFLANYGIAIAVFLLVISPVLIERNEEFGDPFYSVYKDTIFAGSYELMLKAQVDNEKISAFDYIENYGILSFVNNYILIGIYNTLAVTARLTLPYLFILIPFGILFSFRAFDQKSNFIKANWIFILTSMGFLIFIMAIIPEKRFVLYLLPFLMIFSVIPIQRVVEYGLNTFSFSRKQKDFFLVSILIIIIILSSITIIRYAPDSELESEKLEFSKYALNNMHGVTLRDYGGSLDYIQYLLISESTENYKINSSIIQNA</sequence>
<dbReference type="GO" id="GO:0005886">
    <property type="term" value="C:plasma membrane"/>
    <property type="evidence" value="ECO:0007669"/>
    <property type="project" value="UniProtKB-SubCell"/>
</dbReference>
<evidence type="ECO:0000256" key="2">
    <source>
        <dbReference type="ARBA" id="ARBA00022475"/>
    </source>
</evidence>
<feature type="non-terminal residue" evidence="10">
    <location>
        <position position="450"/>
    </location>
</feature>
<dbReference type="InterPro" id="IPR038731">
    <property type="entry name" value="RgtA/B/C-like"/>
</dbReference>
<protein>
    <recommendedName>
        <fullName evidence="9">Glycosyltransferase RgtA/B/C/D-like domain-containing protein</fullName>
    </recommendedName>
</protein>
<accession>A0A382GA34</accession>
<dbReference type="GO" id="GO:0016763">
    <property type="term" value="F:pentosyltransferase activity"/>
    <property type="evidence" value="ECO:0007669"/>
    <property type="project" value="TreeGrafter"/>
</dbReference>
<feature type="transmembrane region" description="Helical" evidence="8">
    <location>
        <begin position="283"/>
        <end position="300"/>
    </location>
</feature>
<gene>
    <name evidence="10" type="ORF">METZ01_LOCUS224318</name>
</gene>
<comment type="subcellular location">
    <subcellularLocation>
        <location evidence="1">Cell membrane</location>
        <topology evidence="1">Multi-pass membrane protein</topology>
    </subcellularLocation>
</comment>
<dbReference type="GO" id="GO:0008610">
    <property type="term" value="P:lipid biosynthetic process"/>
    <property type="evidence" value="ECO:0007669"/>
    <property type="project" value="UniProtKB-ARBA"/>
</dbReference>
<evidence type="ECO:0000313" key="10">
    <source>
        <dbReference type="EMBL" id="SVB71464.1"/>
    </source>
</evidence>
<feature type="transmembrane region" description="Helical" evidence="8">
    <location>
        <begin position="83"/>
        <end position="102"/>
    </location>
</feature>
<evidence type="ECO:0000259" key="9">
    <source>
        <dbReference type="Pfam" id="PF13231"/>
    </source>
</evidence>
<evidence type="ECO:0000256" key="5">
    <source>
        <dbReference type="ARBA" id="ARBA00022692"/>
    </source>
</evidence>